<dbReference type="SUPFAM" id="SSF51735">
    <property type="entry name" value="NAD(P)-binding Rossmann-fold domains"/>
    <property type="match status" value="1"/>
</dbReference>
<dbReference type="InterPro" id="IPR002347">
    <property type="entry name" value="SDR_fam"/>
</dbReference>
<proteinExistence type="inferred from homology"/>
<reference evidence="4" key="1">
    <citation type="journal article" date="2019" name="Int. J. Syst. Evol. Microbiol.">
        <title>The Global Catalogue of Microorganisms (GCM) 10K type strain sequencing project: providing services to taxonomists for standard genome sequencing and annotation.</title>
        <authorList>
            <consortium name="The Broad Institute Genomics Platform"/>
            <consortium name="The Broad Institute Genome Sequencing Center for Infectious Disease"/>
            <person name="Wu L."/>
            <person name="Ma J."/>
        </authorList>
    </citation>
    <scope>NUCLEOTIDE SEQUENCE [LARGE SCALE GENOMIC DNA]</scope>
    <source>
        <strain evidence="4">JCM 4395</strain>
    </source>
</reference>
<dbReference type="Pfam" id="PF00106">
    <property type="entry name" value="adh_short"/>
    <property type="match status" value="1"/>
</dbReference>
<accession>A0ABP5YTH0</accession>
<dbReference type="InterPro" id="IPR036291">
    <property type="entry name" value="NAD(P)-bd_dom_sf"/>
</dbReference>
<comment type="caution">
    <text evidence="3">The sequence shown here is derived from an EMBL/GenBank/DDBJ whole genome shotgun (WGS) entry which is preliminary data.</text>
</comment>
<protein>
    <submittedName>
        <fullName evidence="3">SDR family NAD(P)-dependent oxidoreductase</fullName>
    </submittedName>
</protein>
<sequence length="267" mass="27053">MTAAESAVAARPGQGEGATLQGKVAIVTGGASGLGRATALALAEAGARVVVADLDARGGREVADMVGGRFRACDVSDPDANRALVDFAQEQYGGVDIALLNAGVATGCGVGEDFDLARYRRAMGANLDGVVFGTHAVLPALRARGGGAIVATASLAGLAAVPLDPLYAANKHAVVGLARSLGPALAADNVRFNAVCPGFAESRIIDPLRDMLSKQGLSVIPAEVVADTVLRILTGDGTGECWFIQPGRDPEPFRFRTVPGPGEPVGV</sequence>
<evidence type="ECO:0000256" key="1">
    <source>
        <dbReference type="ARBA" id="ARBA00023002"/>
    </source>
</evidence>
<dbReference type="PANTHER" id="PTHR44229:SF4">
    <property type="entry name" value="15-HYDROXYPROSTAGLANDIN DEHYDROGENASE [NAD(+)]"/>
    <property type="match status" value="1"/>
</dbReference>
<dbReference type="EMBL" id="BAAASG010000006">
    <property type="protein sequence ID" value="GAA2484342.1"/>
    <property type="molecule type" value="Genomic_DNA"/>
</dbReference>
<gene>
    <name evidence="3" type="ORF">GCM10010276_22500</name>
</gene>
<name>A0ABP5YTH0_STRLO</name>
<keyword evidence="4" id="KW-1185">Reference proteome</keyword>
<dbReference type="PRINTS" id="PR00080">
    <property type="entry name" value="SDRFAMILY"/>
</dbReference>
<dbReference type="Gene3D" id="3.40.50.720">
    <property type="entry name" value="NAD(P)-binding Rossmann-like Domain"/>
    <property type="match status" value="1"/>
</dbReference>
<organism evidence="3 4">
    <name type="scientific">Streptomyces longisporus</name>
    <dbReference type="NCBI Taxonomy" id="1948"/>
    <lineage>
        <taxon>Bacteria</taxon>
        <taxon>Bacillati</taxon>
        <taxon>Actinomycetota</taxon>
        <taxon>Actinomycetes</taxon>
        <taxon>Kitasatosporales</taxon>
        <taxon>Streptomycetaceae</taxon>
        <taxon>Streptomyces</taxon>
    </lineage>
</organism>
<evidence type="ECO:0000313" key="4">
    <source>
        <dbReference type="Proteomes" id="UP001501777"/>
    </source>
</evidence>
<dbReference type="PANTHER" id="PTHR44229">
    <property type="entry name" value="15-HYDROXYPROSTAGLANDIN DEHYDROGENASE [NAD(+)]"/>
    <property type="match status" value="1"/>
</dbReference>
<evidence type="ECO:0000313" key="3">
    <source>
        <dbReference type="EMBL" id="GAA2484342.1"/>
    </source>
</evidence>
<comment type="similarity">
    <text evidence="2">Belongs to the short-chain dehydrogenases/reductases (SDR) family.</text>
</comment>
<keyword evidence="1" id="KW-0560">Oxidoreductase</keyword>
<evidence type="ECO:0000256" key="2">
    <source>
        <dbReference type="RuleBase" id="RU000363"/>
    </source>
</evidence>
<dbReference type="Proteomes" id="UP001501777">
    <property type="component" value="Unassembled WGS sequence"/>
</dbReference>
<dbReference type="RefSeq" id="WP_344399994.1">
    <property type="nucleotide sequence ID" value="NZ_BAAASG010000006.1"/>
</dbReference>
<dbReference type="PRINTS" id="PR00081">
    <property type="entry name" value="GDHRDH"/>
</dbReference>